<dbReference type="Proteomes" id="UP001597557">
    <property type="component" value="Unassembled WGS sequence"/>
</dbReference>
<gene>
    <name evidence="1" type="ORF">ACFS5N_11485</name>
</gene>
<evidence type="ECO:0000313" key="2">
    <source>
        <dbReference type="Proteomes" id="UP001597557"/>
    </source>
</evidence>
<evidence type="ECO:0000313" key="1">
    <source>
        <dbReference type="EMBL" id="MFD2873095.1"/>
    </source>
</evidence>
<organism evidence="1 2">
    <name type="scientific">Mucilaginibacter ximonensis</name>
    <dbReference type="NCBI Taxonomy" id="538021"/>
    <lineage>
        <taxon>Bacteria</taxon>
        <taxon>Pseudomonadati</taxon>
        <taxon>Bacteroidota</taxon>
        <taxon>Sphingobacteriia</taxon>
        <taxon>Sphingobacteriales</taxon>
        <taxon>Sphingobacteriaceae</taxon>
        <taxon>Mucilaginibacter</taxon>
    </lineage>
</organism>
<evidence type="ECO:0008006" key="3">
    <source>
        <dbReference type="Google" id="ProtNLM"/>
    </source>
</evidence>
<keyword evidence="2" id="KW-1185">Reference proteome</keyword>
<comment type="caution">
    <text evidence="1">The sequence shown here is derived from an EMBL/GenBank/DDBJ whole genome shotgun (WGS) entry which is preliminary data.</text>
</comment>
<reference evidence="2" key="1">
    <citation type="journal article" date="2019" name="Int. J. Syst. Evol. Microbiol.">
        <title>The Global Catalogue of Microorganisms (GCM) 10K type strain sequencing project: providing services to taxonomists for standard genome sequencing and annotation.</title>
        <authorList>
            <consortium name="The Broad Institute Genomics Platform"/>
            <consortium name="The Broad Institute Genome Sequencing Center for Infectious Disease"/>
            <person name="Wu L."/>
            <person name="Ma J."/>
        </authorList>
    </citation>
    <scope>NUCLEOTIDE SEQUENCE [LARGE SCALE GENOMIC DNA]</scope>
    <source>
        <strain evidence="2">KCTC 22437</strain>
    </source>
</reference>
<protein>
    <recommendedName>
        <fullName evidence="3">Prepilin-type N-terminal cleavage/methylation domain-containing protein</fullName>
    </recommendedName>
</protein>
<dbReference type="RefSeq" id="WP_377185476.1">
    <property type="nucleotide sequence ID" value="NZ_JBHUPD010000002.1"/>
</dbReference>
<sequence>MLLTTLEILLLLGAILLPLVPRKANSKLNRKPKQAARAELSDYVVTETGQLEEIVRPHNSPLSQ</sequence>
<name>A0ABW5YDQ2_9SPHI</name>
<dbReference type="EMBL" id="JBHUPD010000002">
    <property type="protein sequence ID" value="MFD2873095.1"/>
    <property type="molecule type" value="Genomic_DNA"/>
</dbReference>
<accession>A0ABW5YDQ2</accession>
<proteinExistence type="predicted"/>